<sequence>MANVMGNMCILFLCMLFTDIRSCEPCDKDGIYDTLGNISDAVNVIMENLITSAKVEKKLYNTLNIIKENSIAMAKLVNNACPDLYERVTKSCIHFPGGHLSEYYPSMGWGTARLYCQAIDGDLPVVDNIPKFMAYYRGKPGVCSHEYRWYGARRIGQEFLYLNGTVLPSNSTLWENGNPGHEDYVAIHVSTQKLVTASSGSLYCFVCKSEL</sequence>
<proteinExistence type="predicted"/>
<organism evidence="3 4">
    <name type="scientific">Meganyctiphanes norvegica</name>
    <name type="common">Northern krill</name>
    <name type="synonym">Thysanopoda norvegica</name>
    <dbReference type="NCBI Taxonomy" id="48144"/>
    <lineage>
        <taxon>Eukaryota</taxon>
        <taxon>Metazoa</taxon>
        <taxon>Ecdysozoa</taxon>
        <taxon>Arthropoda</taxon>
        <taxon>Crustacea</taxon>
        <taxon>Multicrustacea</taxon>
        <taxon>Malacostraca</taxon>
        <taxon>Eumalacostraca</taxon>
        <taxon>Eucarida</taxon>
        <taxon>Euphausiacea</taxon>
        <taxon>Euphausiidae</taxon>
        <taxon>Meganyctiphanes</taxon>
    </lineage>
</organism>
<dbReference type="SUPFAM" id="SSF56436">
    <property type="entry name" value="C-type lectin-like"/>
    <property type="match status" value="1"/>
</dbReference>
<feature type="signal peptide" evidence="1">
    <location>
        <begin position="1"/>
        <end position="22"/>
    </location>
</feature>
<accession>A0AAV2SJI3</accession>
<dbReference type="CDD" id="cd00037">
    <property type="entry name" value="CLECT"/>
    <property type="match status" value="1"/>
</dbReference>
<feature type="domain" description="C-type lectin" evidence="2">
    <location>
        <begin position="88"/>
        <end position="208"/>
    </location>
</feature>
<dbReference type="SMART" id="SM00034">
    <property type="entry name" value="CLECT"/>
    <property type="match status" value="1"/>
</dbReference>
<evidence type="ECO:0000313" key="3">
    <source>
        <dbReference type="EMBL" id="CAL4193820.1"/>
    </source>
</evidence>
<gene>
    <name evidence="3" type="ORF">MNOR_LOCUS36884</name>
</gene>
<keyword evidence="4" id="KW-1185">Reference proteome</keyword>
<keyword evidence="1" id="KW-0732">Signal</keyword>
<dbReference type="PROSITE" id="PS50041">
    <property type="entry name" value="C_TYPE_LECTIN_2"/>
    <property type="match status" value="1"/>
</dbReference>
<evidence type="ECO:0000256" key="1">
    <source>
        <dbReference type="SAM" id="SignalP"/>
    </source>
</evidence>
<dbReference type="InterPro" id="IPR016186">
    <property type="entry name" value="C-type_lectin-like/link_sf"/>
</dbReference>
<protein>
    <recommendedName>
        <fullName evidence="2">C-type lectin domain-containing protein</fullName>
    </recommendedName>
</protein>
<dbReference type="InterPro" id="IPR001304">
    <property type="entry name" value="C-type_lectin-like"/>
</dbReference>
<dbReference type="Gene3D" id="3.10.100.10">
    <property type="entry name" value="Mannose-Binding Protein A, subunit A"/>
    <property type="match status" value="1"/>
</dbReference>
<comment type="caution">
    <text evidence="3">The sequence shown here is derived from an EMBL/GenBank/DDBJ whole genome shotgun (WGS) entry which is preliminary data.</text>
</comment>
<evidence type="ECO:0000313" key="4">
    <source>
        <dbReference type="Proteomes" id="UP001497623"/>
    </source>
</evidence>
<dbReference type="Proteomes" id="UP001497623">
    <property type="component" value="Unassembled WGS sequence"/>
</dbReference>
<dbReference type="EMBL" id="CAXKWB010070202">
    <property type="protein sequence ID" value="CAL4193820.1"/>
    <property type="molecule type" value="Genomic_DNA"/>
</dbReference>
<dbReference type="InterPro" id="IPR016187">
    <property type="entry name" value="CTDL_fold"/>
</dbReference>
<reference evidence="3 4" key="1">
    <citation type="submission" date="2024-05" db="EMBL/GenBank/DDBJ databases">
        <authorList>
            <person name="Wallberg A."/>
        </authorList>
    </citation>
    <scope>NUCLEOTIDE SEQUENCE [LARGE SCALE GENOMIC DNA]</scope>
</reference>
<evidence type="ECO:0000259" key="2">
    <source>
        <dbReference type="PROSITE" id="PS50041"/>
    </source>
</evidence>
<feature type="chain" id="PRO_5043741165" description="C-type lectin domain-containing protein" evidence="1">
    <location>
        <begin position="23"/>
        <end position="211"/>
    </location>
</feature>
<dbReference type="AlphaFoldDB" id="A0AAV2SJI3"/>
<name>A0AAV2SJI3_MEGNR</name>